<evidence type="ECO:0000313" key="9">
    <source>
        <dbReference type="Proteomes" id="UP000004605"/>
    </source>
</evidence>
<dbReference type="EMBL" id="AFWF01000156">
    <property type="protein sequence ID" value="EGU38846.1"/>
    <property type="molecule type" value="Genomic_DNA"/>
</dbReference>
<keyword evidence="2" id="KW-1003">Cell membrane</keyword>
<evidence type="ECO:0000259" key="7">
    <source>
        <dbReference type="Pfam" id="PF03553"/>
    </source>
</evidence>
<evidence type="ECO:0000313" key="8">
    <source>
        <dbReference type="EMBL" id="EGU38846.1"/>
    </source>
</evidence>
<comment type="caution">
    <text evidence="8">The sequence shown here is derived from an EMBL/GenBank/DDBJ whole genome shotgun (WGS) entry which is preliminary data.</text>
</comment>
<organism evidence="8 9">
    <name type="scientific">Vibrio ichthyoenteri ATCC 700023</name>
    <dbReference type="NCBI Taxonomy" id="870968"/>
    <lineage>
        <taxon>Bacteria</taxon>
        <taxon>Pseudomonadati</taxon>
        <taxon>Pseudomonadota</taxon>
        <taxon>Gammaproteobacteria</taxon>
        <taxon>Vibrionales</taxon>
        <taxon>Vibrionaceae</taxon>
        <taxon>Vibrio</taxon>
    </lineage>
</organism>
<feature type="transmembrane region" description="Helical" evidence="6">
    <location>
        <begin position="191"/>
        <end position="216"/>
    </location>
</feature>
<dbReference type="PANTHER" id="PTHR43478:SF1">
    <property type="entry name" value="NA+_H+ ANTIPORTER NHAC-LIKE C-TERMINAL DOMAIN-CONTAINING PROTEIN"/>
    <property type="match status" value="1"/>
</dbReference>
<evidence type="ECO:0000256" key="5">
    <source>
        <dbReference type="ARBA" id="ARBA00023136"/>
    </source>
</evidence>
<evidence type="ECO:0000256" key="3">
    <source>
        <dbReference type="ARBA" id="ARBA00022692"/>
    </source>
</evidence>
<feature type="transmembrane region" description="Helical" evidence="6">
    <location>
        <begin position="6"/>
        <end position="23"/>
    </location>
</feature>
<reference evidence="8 9" key="1">
    <citation type="journal article" date="2012" name="Int. J. Syst. Evol. Microbiol.">
        <title>Vibrio caribbeanicus sp. nov., isolated from the marine sponge Scleritoderma cyanea.</title>
        <authorList>
            <person name="Hoffmann M."/>
            <person name="Monday S.R."/>
            <person name="Allard M.W."/>
            <person name="Strain E.A."/>
            <person name="Whittaker P."/>
            <person name="Naum M."/>
            <person name="McCarthy P.J."/>
            <person name="Lopez J.V."/>
            <person name="Fischer M."/>
            <person name="Brown E.W."/>
        </authorList>
    </citation>
    <scope>NUCLEOTIDE SEQUENCE [LARGE SCALE GENOMIC DNA]</scope>
    <source>
        <strain evidence="8 9">ATCC 700023</strain>
    </source>
</reference>
<feature type="transmembrane region" description="Helical" evidence="6">
    <location>
        <begin position="366"/>
        <end position="386"/>
    </location>
</feature>
<dbReference type="AlphaFoldDB" id="F9S2S2"/>
<dbReference type="InterPro" id="IPR018461">
    <property type="entry name" value="Na/H_Antiport_NhaC-like_C"/>
</dbReference>
<gene>
    <name evidence="8" type="ORF">VII00023_05932</name>
</gene>
<comment type="subcellular location">
    <subcellularLocation>
        <location evidence="1">Cell membrane</location>
        <topology evidence="1">Multi-pass membrane protein</topology>
    </subcellularLocation>
</comment>
<feature type="transmembrane region" description="Helical" evidence="6">
    <location>
        <begin position="265"/>
        <end position="284"/>
    </location>
</feature>
<evidence type="ECO:0000256" key="1">
    <source>
        <dbReference type="ARBA" id="ARBA00004651"/>
    </source>
</evidence>
<dbReference type="GO" id="GO:0005886">
    <property type="term" value="C:plasma membrane"/>
    <property type="evidence" value="ECO:0007669"/>
    <property type="project" value="UniProtKB-SubCell"/>
</dbReference>
<feature type="domain" description="Na+/H+ antiporter NhaC-like C-terminal" evidence="7">
    <location>
        <begin position="169"/>
        <end position="475"/>
    </location>
</feature>
<feature type="transmembrane region" description="Helical" evidence="6">
    <location>
        <begin position="69"/>
        <end position="87"/>
    </location>
</feature>
<protein>
    <submittedName>
        <fullName evidence="8">NahC family Na(+)/H(+) antiporter</fullName>
    </submittedName>
</protein>
<keyword evidence="4 6" id="KW-1133">Transmembrane helix</keyword>
<feature type="transmembrane region" description="Helical" evidence="6">
    <location>
        <begin position="30"/>
        <end position="49"/>
    </location>
</feature>
<dbReference type="Pfam" id="PF03553">
    <property type="entry name" value="Na_H_antiporter"/>
    <property type="match status" value="1"/>
</dbReference>
<keyword evidence="5 6" id="KW-0472">Membrane</keyword>
<keyword evidence="9" id="KW-1185">Reference proteome</keyword>
<feature type="transmembrane region" description="Helical" evidence="6">
    <location>
        <begin position="108"/>
        <end position="131"/>
    </location>
</feature>
<evidence type="ECO:0000256" key="2">
    <source>
        <dbReference type="ARBA" id="ARBA00022475"/>
    </source>
</evidence>
<proteinExistence type="predicted"/>
<evidence type="ECO:0000256" key="4">
    <source>
        <dbReference type="ARBA" id="ARBA00022989"/>
    </source>
</evidence>
<dbReference type="PANTHER" id="PTHR43478">
    <property type="entry name" value="NA+/H+ ANTIPORTER-RELATED"/>
    <property type="match status" value="1"/>
</dbReference>
<sequence length="479" mass="50500">MMVDYGIWTIITPLVTIGLAIVTRQVILSLLAGIFVGFTVLNGFNPLLGVESTLDGIVGIFASASSTRTILFCFMVGGLIRLIQVTGGTKALVRYLTEKANIINNKKAVQLLAMFITSVIFIESSISIMAAGTSTSELAKRYGVSREKMAYVIQASCVSVCSSIMINGWGAAMMGVIGVQVSKGFLDGEPFAILAGSMVYNFMAWLSLASVLFYILSGFKWGSMGESEVRAASGKELRDGAFPITSEDDVSIVESAQDKESLLNFLVPLVPTILMVPIGLYITGGGDISNGSGSTSVFWGVMLGTLCSFIYFVGKKLLTIDSFFTHLFDGYASMIPLGAIMTLAFLMGNISGDLNTGAYITQAIDGVIPSGFSAAFVFLIAVVMGISTGTSWGTFSIMIPIGIQIGAAVGIEPQLMIGAAISGAIFGDMTSPISDTGIVASMATKNDHIDHIRTQFPYAIVTGLLATVLFTVCGFSMIG</sequence>
<dbReference type="Proteomes" id="UP000004605">
    <property type="component" value="Unassembled WGS sequence"/>
</dbReference>
<evidence type="ECO:0000256" key="6">
    <source>
        <dbReference type="SAM" id="Phobius"/>
    </source>
</evidence>
<feature type="transmembrane region" description="Helical" evidence="6">
    <location>
        <begin position="296"/>
        <end position="314"/>
    </location>
</feature>
<keyword evidence="3 6" id="KW-0812">Transmembrane</keyword>
<feature type="transmembrane region" description="Helical" evidence="6">
    <location>
        <begin position="456"/>
        <end position="478"/>
    </location>
</feature>
<accession>F9S2S2</accession>
<name>F9S2S2_9VIBR</name>
<feature type="transmembrane region" description="Helical" evidence="6">
    <location>
        <begin position="392"/>
        <end position="411"/>
    </location>
</feature>
<feature type="transmembrane region" description="Helical" evidence="6">
    <location>
        <begin position="334"/>
        <end position="354"/>
    </location>
</feature>
<feature type="transmembrane region" description="Helical" evidence="6">
    <location>
        <begin position="151"/>
        <end position="179"/>
    </location>
</feature>